<name>A0A7H1AZV3_9GAMM</name>
<dbReference type="SUPFAM" id="SSF53067">
    <property type="entry name" value="Actin-like ATPase domain"/>
    <property type="match status" value="2"/>
</dbReference>
<gene>
    <name evidence="5" type="primary">tsaB</name>
    <name evidence="5" type="ORF">ICW73_00880</name>
</gene>
<comment type="similarity">
    <text evidence="1">Belongs to the KAE1 / TsaD family. TsaB subfamily.</text>
</comment>
<dbReference type="CDD" id="cd24032">
    <property type="entry name" value="ASKHA_NBD_TsaB"/>
    <property type="match status" value="1"/>
</dbReference>
<dbReference type="NCBIfam" id="TIGR03725">
    <property type="entry name" value="T6A_YeaZ"/>
    <property type="match status" value="1"/>
</dbReference>
<accession>A0A7H1AZV3</accession>
<dbReference type="InterPro" id="IPR043129">
    <property type="entry name" value="ATPase_NBD"/>
</dbReference>
<protein>
    <recommendedName>
        <fullName evidence="2">tRNA threonylcarbamoyladenosine biosynthesis protein TsaB</fullName>
    </recommendedName>
    <alternativeName>
        <fullName evidence="3">t(6)A37 threonylcarbamoyladenosine biosynthesis protein TsaB</fullName>
    </alternativeName>
</protein>
<feature type="domain" description="Gcp-like" evidence="4">
    <location>
        <begin position="30"/>
        <end position="135"/>
    </location>
</feature>
<dbReference type="GO" id="GO:0005829">
    <property type="term" value="C:cytosol"/>
    <property type="evidence" value="ECO:0007669"/>
    <property type="project" value="TreeGrafter"/>
</dbReference>
<evidence type="ECO:0000256" key="3">
    <source>
        <dbReference type="ARBA" id="ARBA00032446"/>
    </source>
</evidence>
<organism evidence="5 6">
    <name type="scientific">Buchnera aphidicola</name>
    <name type="common">Pentalonia nigronervosa</name>
    <dbReference type="NCBI Taxonomy" id="1309793"/>
    <lineage>
        <taxon>Bacteria</taxon>
        <taxon>Pseudomonadati</taxon>
        <taxon>Pseudomonadota</taxon>
        <taxon>Gammaproteobacteria</taxon>
        <taxon>Enterobacterales</taxon>
        <taxon>Erwiniaceae</taxon>
        <taxon>Buchnera</taxon>
    </lineage>
</organism>
<dbReference type="GO" id="GO:0002949">
    <property type="term" value="P:tRNA threonylcarbamoyladenosine modification"/>
    <property type="evidence" value="ECO:0007669"/>
    <property type="project" value="InterPro"/>
</dbReference>
<dbReference type="GO" id="GO:0016740">
    <property type="term" value="F:transferase activity"/>
    <property type="evidence" value="ECO:0007669"/>
    <property type="project" value="UniProtKB-KW"/>
</dbReference>
<dbReference type="Gene3D" id="3.30.420.40">
    <property type="match status" value="2"/>
</dbReference>
<dbReference type="InterPro" id="IPR022496">
    <property type="entry name" value="T6A_TsaB"/>
</dbReference>
<dbReference type="PANTHER" id="PTHR11735:SF11">
    <property type="entry name" value="TRNA THREONYLCARBAMOYLADENOSINE BIOSYNTHESIS PROTEIN TSAB"/>
    <property type="match status" value="1"/>
</dbReference>
<evidence type="ECO:0000313" key="6">
    <source>
        <dbReference type="Proteomes" id="UP000516346"/>
    </source>
</evidence>
<reference evidence="5 6" key="1">
    <citation type="submission" date="2020-09" db="EMBL/GenBank/DDBJ databases">
        <title>Genome sequence of the banana aphid, Pentalonia nigronervosa Coquerel (Hemiptera: Aphididae) and its symbionts.</title>
        <authorList>
            <person name="Mathers T.C."/>
            <person name="Mugford S.T."/>
            <person name="Hogenhout S.A."/>
            <person name="Tripathi L."/>
        </authorList>
    </citation>
    <scope>NUCLEOTIDE SEQUENCE [LARGE SCALE GENOMIC DNA]</scope>
    <source>
        <strain evidence="5">Ba4</strain>
    </source>
</reference>
<proteinExistence type="inferred from homology"/>
<dbReference type="Proteomes" id="UP000516346">
    <property type="component" value="Chromosome"/>
</dbReference>
<keyword evidence="5" id="KW-0808">Transferase</keyword>
<dbReference type="PANTHER" id="PTHR11735">
    <property type="entry name" value="TRNA N6-ADENOSINE THREONYLCARBAMOYLTRANSFERASE"/>
    <property type="match status" value="1"/>
</dbReference>
<sequence>MNSVILAIDTALDYCSVAIYKKKCIYSLSENVQKKHTEKILPMIHKILIQSNIILTELNYIAFTKGPGSFSGVRIASGIAESLSLILNIPIIGVSTLAIMAEKAWRKYKKDKIIVIINANVKQVYWAKYIKDNQSFWIGERTESLLKKSLLKNTIKNEKDVWTIVGHGWKDCKYEQILYKNQAKFFSPNAKDIIPFALLNIQNKIFFSNITNNLNYLHNIF</sequence>
<dbReference type="InterPro" id="IPR000905">
    <property type="entry name" value="Gcp-like_dom"/>
</dbReference>
<evidence type="ECO:0000259" key="4">
    <source>
        <dbReference type="Pfam" id="PF00814"/>
    </source>
</evidence>
<dbReference type="Pfam" id="PF00814">
    <property type="entry name" value="TsaD"/>
    <property type="match status" value="1"/>
</dbReference>
<evidence type="ECO:0000256" key="1">
    <source>
        <dbReference type="ARBA" id="ARBA00010493"/>
    </source>
</evidence>
<evidence type="ECO:0000313" key="5">
    <source>
        <dbReference type="EMBL" id="QNS02008.1"/>
    </source>
</evidence>
<evidence type="ECO:0000256" key="2">
    <source>
        <dbReference type="ARBA" id="ARBA00019012"/>
    </source>
</evidence>
<dbReference type="AlphaFoldDB" id="A0A7H1AZV3"/>
<dbReference type="EMBL" id="CP061275">
    <property type="protein sequence ID" value="QNS02008.1"/>
    <property type="molecule type" value="Genomic_DNA"/>
</dbReference>